<comment type="caution">
    <text evidence="7">The sequence shown here is derived from an EMBL/GenBank/DDBJ whole genome shotgun (WGS) entry which is preliminary data.</text>
</comment>
<name>A0A812NW92_SYMPI</name>
<dbReference type="SMART" id="SM00220">
    <property type="entry name" value="S_TKc"/>
    <property type="match status" value="1"/>
</dbReference>
<evidence type="ECO:0000256" key="5">
    <source>
        <dbReference type="SAM" id="MobiDB-lite"/>
    </source>
</evidence>
<organism evidence="7 8">
    <name type="scientific">Symbiodinium pilosum</name>
    <name type="common">Dinoflagellate</name>
    <dbReference type="NCBI Taxonomy" id="2952"/>
    <lineage>
        <taxon>Eukaryota</taxon>
        <taxon>Sar</taxon>
        <taxon>Alveolata</taxon>
        <taxon>Dinophyceae</taxon>
        <taxon>Suessiales</taxon>
        <taxon>Symbiodiniaceae</taxon>
        <taxon>Symbiodinium</taxon>
    </lineage>
</organism>
<keyword evidence="3" id="KW-0418">Kinase</keyword>
<dbReference type="InterPro" id="IPR001245">
    <property type="entry name" value="Ser-Thr/Tyr_kinase_cat_dom"/>
</dbReference>
<dbReference type="Gene3D" id="1.10.510.10">
    <property type="entry name" value="Transferase(Phosphotransferase) domain 1"/>
    <property type="match status" value="1"/>
</dbReference>
<keyword evidence="1" id="KW-0808">Transferase</keyword>
<dbReference type="OrthoDB" id="440482at2759"/>
<reference evidence="7" key="1">
    <citation type="submission" date="2021-02" db="EMBL/GenBank/DDBJ databases">
        <authorList>
            <person name="Dougan E. K."/>
            <person name="Rhodes N."/>
            <person name="Thang M."/>
            <person name="Chan C."/>
        </authorList>
    </citation>
    <scope>NUCLEOTIDE SEQUENCE</scope>
</reference>
<proteinExistence type="predicted"/>
<gene>
    <name evidence="7" type="primary">ANP2</name>
    <name evidence="7" type="ORF">SPIL2461_LOCUS7308</name>
</gene>
<evidence type="ECO:0000259" key="6">
    <source>
        <dbReference type="PROSITE" id="PS50011"/>
    </source>
</evidence>
<dbReference type="SUPFAM" id="SSF56112">
    <property type="entry name" value="Protein kinase-like (PK-like)"/>
    <property type="match status" value="1"/>
</dbReference>
<dbReference type="GO" id="GO:0004672">
    <property type="term" value="F:protein kinase activity"/>
    <property type="evidence" value="ECO:0007669"/>
    <property type="project" value="InterPro"/>
</dbReference>
<feature type="compositionally biased region" description="Basic residues" evidence="5">
    <location>
        <begin position="96"/>
        <end position="105"/>
    </location>
</feature>
<dbReference type="CDD" id="cd06606">
    <property type="entry name" value="STKc_MAPKKK"/>
    <property type="match status" value="1"/>
</dbReference>
<dbReference type="InterPro" id="IPR050538">
    <property type="entry name" value="MAP_kinase_kinase_kinase"/>
</dbReference>
<dbReference type="PANTHER" id="PTHR48016">
    <property type="entry name" value="MAP KINASE KINASE KINASE SSK2-RELATED-RELATED"/>
    <property type="match status" value="1"/>
</dbReference>
<dbReference type="PRINTS" id="PR00109">
    <property type="entry name" value="TYRKINASE"/>
</dbReference>
<dbReference type="InterPro" id="IPR011009">
    <property type="entry name" value="Kinase-like_dom_sf"/>
</dbReference>
<accession>A0A812NW92</accession>
<dbReference type="Proteomes" id="UP000649617">
    <property type="component" value="Unassembled WGS sequence"/>
</dbReference>
<keyword evidence="2" id="KW-0547">Nucleotide-binding</keyword>
<dbReference type="PROSITE" id="PS00108">
    <property type="entry name" value="PROTEIN_KINASE_ST"/>
    <property type="match status" value="1"/>
</dbReference>
<dbReference type="Pfam" id="PF00069">
    <property type="entry name" value="Pkinase"/>
    <property type="match status" value="1"/>
</dbReference>
<evidence type="ECO:0000313" key="7">
    <source>
        <dbReference type="EMBL" id="CAE7317603.1"/>
    </source>
</evidence>
<dbReference type="InterPro" id="IPR000719">
    <property type="entry name" value="Prot_kinase_dom"/>
</dbReference>
<feature type="compositionally biased region" description="Low complexity" evidence="5">
    <location>
        <begin position="49"/>
        <end position="67"/>
    </location>
</feature>
<sequence>MRAARALLAATEKPAVAIVADAKQFLDISEKHAYESFRAASAASLSTTLATRTSSAGTRASSTTGLSWSRVKLPPLEPPQPNQEVPRRSKASGSDRRRKRRRRAKAAASQAPAPCAETPSPDSPKGVKKDNDPRPSLETESGLERDAVVKGATYTWERCEQVGRGSLGTVWRAKVQPGDQIVAVKELHLNRDLNVPTEAAAEVELHRGLSHPNIIKLFGTDSVKASLYIYLEYMPGGSLRQFLKKNGPLTVATTRSYTYQLVRALKYLHRHSIMHRDMKAANVLLTQDRQCVKLADFGCSKKSEVCAKHTFRGSILWMAPEVINCFEYDFSVDIWGLGCTVIEMVTAQPPWGKFPSELAAMMHIASCEETPPVPADADPHLRDFVEKCTRCTPKERPSARRLMRHDFLNLQSCDFSRELS</sequence>
<dbReference type="InterPro" id="IPR008271">
    <property type="entry name" value="Ser/Thr_kinase_AS"/>
</dbReference>
<keyword evidence="8" id="KW-1185">Reference proteome</keyword>
<dbReference type="GO" id="GO:0005524">
    <property type="term" value="F:ATP binding"/>
    <property type="evidence" value="ECO:0007669"/>
    <property type="project" value="UniProtKB-KW"/>
</dbReference>
<evidence type="ECO:0000256" key="1">
    <source>
        <dbReference type="ARBA" id="ARBA00022679"/>
    </source>
</evidence>
<dbReference type="PROSITE" id="PS50011">
    <property type="entry name" value="PROTEIN_KINASE_DOM"/>
    <property type="match status" value="1"/>
</dbReference>
<dbReference type="EMBL" id="CAJNIZ010011303">
    <property type="protein sequence ID" value="CAE7317603.1"/>
    <property type="molecule type" value="Genomic_DNA"/>
</dbReference>
<protein>
    <submittedName>
        <fullName evidence="7">ANP2 protein</fullName>
    </submittedName>
</protein>
<evidence type="ECO:0000313" key="8">
    <source>
        <dbReference type="Proteomes" id="UP000649617"/>
    </source>
</evidence>
<feature type="domain" description="Protein kinase" evidence="6">
    <location>
        <begin position="156"/>
        <end position="408"/>
    </location>
</feature>
<feature type="compositionally biased region" description="Basic and acidic residues" evidence="5">
    <location>
        <begin position="125"/>
        <end position="144"/>
    </location>
</feature>
<evidence type="ECO:0000256" key="2">
    <source>
        <dbReference type="ARBA" id="ARBA00022741"/>
    </source>
</evidence>
<feature type="region of interest" description="Disordered" evidence="5">
    <location>
        <begin position="49"/>
        <end position="144"/>
    </location>
</feature>
<dbReference type="AlphaFoldDB" id="A0A812NW92"/>
<evidence type="ECO:0000256" key="4">
    <source>
        <dbReference type="ARBA" id="ARBA00022840"/>
    </source>
</evidence>
<evidence type="ECO:0000256" key="3">
    <source>
        <dbReference type="ARBA" id="ARBA00022777"/>
    </source>
</evidence>
<dbReference type="PANTHER" id="PTHR48016:SF56">
    <property type="entry name" value="MAPKK KINASE"/>
    <property type="match status" value="1"/>
</dbReference>
<keyword evidence="4" id="KW-0067">ATP-binding</keyword>